<evidence type="ECO:0000313" key="4">
    <source>
        <dbReference type="Proteomes" id="UP000604475"/>
    </source>
</evidence>
<proteinExistence type="predicted"/>
<dbReference type="Pfam" id="PF11271">
    <property type="entry name" value="PorA"/>
    <property type="match status" value="1"/>
</dbReference>
<keyword evidence="4" id="KW-1185">Reference proteome</keyword>
<evidence type="ECO:0000256" key="2">
    <source>
        <dbReference type="SAM" id="Phobius"/>
    </source>
</evidence>
<dbReference type="Proteomes" id="UP000604475">
    <property type="component" value="Unassembled WGS sequence"/>
</dbReference>
<evidence type="ECO:0000256" key="1">
    <source>
        <dbReference type="SAM" id="MobiDB-lite"/>
    </source>
</evidence>
<protein>
    <submittedName>
        <fullName evidence="3">DUF3068 domain-containing protein</fullName>
    </submittedName>
</protein>
<dbReference type="InterPro" id="IPR021424">
    <property type="entry name" value="PorA"/>
</dbReference>
<accession>A0A937RG38</accession>
<keyword evidence="2" id="KW-0472">Membrane</keyword>
<feature type="region of interest" description="Disordered" evidence="1">
    <location>
        <begin position="320"/>
        <end position="358"/>
    </location>
</feature>
<feature type="compositionally biased region" description="Low complexity" evidence="1">
    <location>
        <begin position="340"/>
        <end position="350"/>
    </location>
</feature>
<keyword evidence="2" id="KW-0812">Transmembrane</keyword>
<name>A0A937RG38_9ACTN</name>
<feature type="transmembrane region" description="Helical" evidence="2">
    <location>
        <begin position="289"/>
        <end position="315"/>
    </location>
</feature>
<dbReference type="EMBL" id="JAEACQ010000275">
    <property type="protein sequence ID" value="MBL7631533.1"/>
    <property type="molecule type" value="Genomic_DNA"/>
</dbReference>
<organism evidence="3 4">
    <name type="scientific">Frankia nepalensis</name>
    <dbReference type="NCBI Taxonomy" id="1836974"/>
    <lineage>
        <taxon>Bacteria</taxon>
        <taxon>Bacillati</taxon>
        <taxon>Actinomycetota</taxon>
        <taxon>Actinomycetes</taxon>
        <taxon>Frankiales</taxon>
        <taxon>Frankiaceae</taxon>
        <taxon>Frankia</taxon>
    </lineage>
</organism>
<reference evidence="3" key="1">
    <citation type="submission" date="2020-12" db="EMBL/GenBank/DDBJ databases">
        <title>Genomic characterization of non-nitrogen-fixing Frankia strains.</title>
        <authorList>
            <person name="Carlos-Shanley C."/>
            <person name="Guerra T."/>
            <person name="Hahn D."/>
        </authorList>
    </citation>
    <scope>NUCLEOTIDE SEQUENCE</scope>
    <source>
        <strain evidence="3">CN6</strain>
    </source>
</reference>
<evidence type="ECO:0000313" key="3">
    <source>
        <dbReference type="EMBL" id="MBL7631533.1"/>
    </source>
</evidence>
<comment type="caution">
    <text evidence="3">The sequence shown here is derived from an EMBL/GenBank/DDBJ whole genome shotgun (WGS) entry which is preliminary data.</text>
</comment>
<sequence length="358" mass="36788">MGISLLAFAVILKFVIVPFATRLPADTDLTVGYEGTATLLDNTALQAGDARAALRTDVPITVDRHVVALSTDGGTAVIQDSLAVKATGAKLPTSSYTYAVDRSTLRGVRGPAGAGVEPAEGALTSAFPISPARDDLYTYYDPVTRTVVPVHYSGTDSRGGRKVNIYRFSAEGPVRNAALLHALPAALPKSLLGTLAPLLPADVVAAFTPTAVAALADPVPLTFTASTDIVAYVDEQTGVAIDQTIAQRVVAHTSLARQDVALLPVMALDFHITQASIRDLAHTASSAGLLLTLVGLVAPLALATLGLLLVVYALVRRSPPVPENGTGDGDQPPRETDSVAAAGEATATEASPSGTTAP</sequence>
<gene>
    <name evidence="3" type="ORF">I7412_31120</name>
</gene>
<keyword evidence="2" id="KW-1133">Transmembrane helix</keyword>
<dbReference type="AlphaFoldDB" id="A0A937RG38"/>